<dbReference type="AlphaFoldDB" id="A0A922HXC9"/>
<dbReference type="EMBL" id="ASGP02000003">
    <property type="protein sequence ID" value="KAH9515793.1"/>
    <property type="molecule type" value="Genomic_DNA"/>
</dbReference>
<protein>
    <submittedName>
        <fullName evidence="1">Uncharacterized protein</fullName>
    </submittedName>
</protein>
<evidence type="ECO:0000313" key="1">
    <source>
        <dbReference type="EMBL" id="KAH9515793.1"/>
    </source>
</evidence>
<dbReference type="Proteomes" id="UP000790347">
    <property type="component" value="Unassembled WGS sequence"/>
</dbReference>
<sequence>MLCIIKKIVWQKKNKNIPVVMDNEAFTPPTLSNKLTKVKVGKKSFNNNNNNNEYIFDDDEKTHEHNERCENSINNNMP</sequence>
<accession>A0A922HXC9</accession>
<name>A0A922HXC9_DERFA</name>
<reference evidence="1" key="1">
    <citation type="submission" date="2013-05" db="EMBL/GenBank/DDBJ databases">
        <authorList>
            <person name="Yim A.K.Y."/>
            <person name="Chan T.F."/>
            <person name="Ji K.M."/>
            <person name="Liu X.Y."/>
            <person name="Zhou J.W."/>
            <person name="Li R.Q."/>
            <person name="Yang K.Y."/>
            <person name="Li J."/>
            <person name="Li M."/>
            <person name="Law P.T.W."/>
            <person name="Wu Y.L."/>
            <person name="Cai Z.L."/>
            <person name="Qin H."/>
            <person name="Bao Y."/>
            <person name="Leung R.K.K."/>
            <person name="Ng P.K.S."/>
            <person name="Zou J."/>
            <person name="Zhong X.J."/>
            <person name="Ran P.X."/>
            <person name="Zhong N.S."/>
            <person name="Liu Z.G."/>
            <person name="Tsui S.K.W."/>
        </authorList>
    </citation>
    <scope>NUCLEOTIDE SEQUENCE</scope>
    <source>
        <strain evidence="1">Derf</strain>
        <tissue evidence="1">Whole organism</tissue>
    </source>
</reference>
<proteinExistence type="predicted"/>
<keyword evidence="2" id="KW-1185">Reference proteome</keyword>
<evidence type="ECO:0000313" key="2">
    <source>
        <dbReference type="Proteomes" id="UP000790347"/>
    </source>
</evidence>
<comment type="caution">
    <text evidence="1">The sequence shown here is derived from an EMBL/GenBank/DDBJ whole genome shotgun (WGS) entry which is preliminary data.</text>
</comment>
<reference evidence="1" key="2">
    <citation type="journal article" date="2022" name="Res Sq">
        <title>Comparative Genomics Reveals Insights into the Divergent Evolution of Astigmatic Mites and Household Pest Adaptations.</title>
        <authorList>
            <person name="Xiong Q."/>
            <person name="Wan A.T.-Y."/>
            <person name="Liu X.-Y."/>
            <person name="Fung C.S.-H."/>
            <person name="Xiao X."/>
            <person name="Malainual N."/>
            <person name="Hou J."/>
            <person name="Wang L."/>
            <person name="Wang M."/>
            <person name="Yang K."/>
            <person name="Cui Y."/>
            <person name="Leung E."/>
            <person name="Nong W."/>
            <person name="Shin S.-K."/>
            <person name="Au S."/>
            <person name="Jeong K.Y."/>
            <person name="Chew F.T."/>
            <person name="Hui J."/>
            <person name="Leung T.F."/>
            <person name="Tungtrongchitr A."/>
            <person name="Zhong N."/>
            <person name="Liu Z."/>
            <person name="Tsui S."/>
        </authorList>
    </citation>
    <scope>NUCLEOTIDE SEQUENCE</scope>
    <source>
        <strain evidence="1">Derf</strain>
        <tissue evidence="1">Whole organism</tissue>
    </source>
</reference>
<gene>
    <name evidence="1" type="ORF">DERF_006570</name>
</gene>
<organism evidence="1 2">
    <name type="scientific">Dermatophagoides farinae</name>
    <name type="common">American house dust mite</name>
    <dbReference type="NCBI Taxonomy" id="6954"/>
    <lineage>
        <taxon>Eukaryota</taxon>
        <taxon>Metazoa</taxon>
        <taxon>Ecdysozoa</taxon>
        <taxon>Arthropoda</taxon>
        <taxon>Chelicerata</taxon>
        <taxon>Arachnida</taxon>
        <taxon>Acari</taxon>
        <taxon>Acariformes</taxon>
        <taxon>Sarcoptiformes</taxon>
        <taxon>Astigmata</taxon>
        <taxon>Psoroptidia</taxon>
        <taxon>Analgoidea</taxon>
        <taxon>Pyroglyphidae</taxon>
        <taxon>Dermatophagoidinae</taxon>
        <taxon>Dermatophagoides</taxon>
    </lineage>
</organism>